<dbReference type="GO" id="GO:0009733">
    <property type="term" value="P:response to auxin"/>
    <property type="evidence" value="ECO:0007669"/>
    <property type="project" value="InterPro"/>
</dbReference>
<dbReference type="GeneID" id="105050879"/>
<proteinExistence type="inferred from homology"/>
<dbReference type="Pfam" id="PF02519">
    <property type="entry name" value="Auxin_inducible"/>
    <property type="match status" value="1"/>
</dbReference>
<dbReference type="Proteomes" id="UP000504607">
    <property type="component" value="Chromosome 8"/>
</dbReference>
<dbReference type="InParanoid" id="A0A6I9RWJ0"/>
<comment type="similarity">
    <text evidence="1">Belongs to the ARG7 family.</text>
</comment>
<evidence type="ECO:0000256" key="1">
    <source>
        <dbReference type="ARBA" id="ARBA00006974"/>
    </source>
</evidence>
<dbReference type="OrthoDB" id="762405at2759"/>
<accession>A0A6I9RWJ0</accession>
<sequence>MFFCLKKMATAIKKVEKIRQIVQLKHVMKRWRALSLRGGGGGRRSSQSEWESGSNRPVRAGFVAVYVGPERRRFVIPTRFLNLPVLASLLERAEEEYGFQPTGGLALPCDPAFFQWVVDALDREEDRFKGLDLDAFLRLFADRTSSSPCRDSSYSGFTPLLSKTNV</sequence>
<dbReference type="InterPro" id="IPR003676">
    <property type="entry name" value="SAUR_fam"/>
</dbReference>
<dbReference type="RefSeq" id="XP_010929393.2">
    <property type="nucleotide sequence ID" value="XM_010931091.3"/>
</dbReference>
<dbReference type="KEGG" id="egu:105050879"/>
<evidence type="ECO:0000313" key="2">
    <source>
        <dbReference type="Proteomes" id="UP000504607"/>
    </source>
</evidence>
<name>A0A6I9RWJ0_ELAGV</name>
<evidence type="ECO:0000313" key="3">
    <source>
        <dbReference type="RefSeq" id="XP_010929393.2"/>
    </source>
</evidence>
<dbReference type="PANTHER" id="PTHR31374">
    <property type="entry name" value="AUXIN-INDUCED PROTEIN-LIKE-RELATED"/>
    <property type="match status" value="1"/>
</dbReference>
<gene>
    <name evidence="3" type="primary">LOC105050879</name>
</gene>
<reference evidence="3" key="1">
    <citation type="submission" date="2025-08" db="UniProtKB">
        <authorList>
            <consortium name="RefSeq"/>
        </authorList>
    </citation>
    <scope>IDENTIFICATION</scope>
</reference>
<dbReference type="AlphaFoldDB" id="A0A6I9RWJ0"/>
<protein>
    <submittedName>
        <fullName evidence="3">Auxin-responsive protein SAUR50</fullName>
    </submittedName>
</protein>
<organism evidence="2 3">
    <name type="scientific">Elaeis guineensis var. tenera</name>
    <name type="common">Oil palm</name>
    <dbReference type="NCBI Taxonomy" id="51953"/>
    <lineage>
        <taxon>Eukaryota</taxon>
        <taxon>Viridiplantae</taxon>
        <taxon>Streptophyta</taxon>
        <taxon>Embryophyta</taxon>
        <taxon>Tracheophyta</taxon>
        <taxon>Spermatophyta</taxon>
        <taxon>Magnoliopsida</taxon>
        <taxon>Liliopsida</taxon>
        <taxon>Arecaceae</taxon>
        <taxon>Arecoideae</taxon>
        <taxon>Cocoseae</taxon>
        <taxon>Elaeidinae</taxon>
        <taxon>Elaeis</taxon>
    </lineage>
</organism>
<dbReference type="PANTHER" id="PTHR31374:SF203">
    <property type="entry name" value="AUXIN-RESPONSIVE PROTEIN SAUR71-LIKE"/>
    <property type="match status" value="1"/>
</dbReference>
<keyword evidence="2" id="KW-1185">Reference proteome</keyword>